<dbReference type="RefSeq" id="WP_072343644.1">
    <property type="nucleotide sequence ID" value="NZ_FPKU01000002.1"/>
</dbReference>
<name>A0A1K2HZR6_9HYPH</name>
<dbReference type="STRING" id="665118.SAMN02983003_2592"/>
<evidence type="ECO:0000313" key="2">
    <source>
        <dbReference type="EMBL" id="SFZ85427.1"/>
    </source>
</evidence>
<reference evidence="2 3" key="1">
    <citation type="submission" date="2016-11" db="EMBL/GenBank/DDBJ databases">
        <authorList>
            <person name="Jaros S."/>
            <person name="Januszkiewicz K."/>
            <person name="Wedrychowicz H."/>
        </authorList>
    </citation>
    <scope>NUCLEOTIDE SEQUENCE [LARGE SCALE GENOMIC DNA]</scope>
    <source>
        <strain evidence="2 3">ATCC 23634</strain>
    </source>
</reference>
<dbReference type="AlphaFoldDB" id="A0A1K2HZR6"/>
<sequence length="267" mass="28573">MRITVSAVLASLAIGSLPLCAHAGEPYSPIPLQPAQAIEPPADLLRDAAAFLDAVQKDDRAAIAAGLSADLTLVDGALELGIPRRTETIGPFETVEQALVALADNIGGIYERPFDGSDITPFAIKAEREFIALSLTETVPWGRDPLLADAFCTYGYRSFDTKAVSELGERLDTQTSSFFYLDAPTDILARPEPGAPVVATLAPDLLYGLDYDTDAPSHWIAVHLPDGGSGFIDFDRVELNKPYATGICFSRSSEGRWVMSAQTATNL</sequence>
<protein>
    <recommendedName>
        <fullName evidence="4">SH3 domain-containing protein</fullName>
    </recommendedName>
</protein>
<feature type="signal peptide" evidence="1">
    <location>
        <begin position="1"/>
        <end position="23"/>
    </location>
</feature>
<organism evidence="2 3">
    <name type="scientific">Devosia enhydra</name>
    <dbReference type="NCBI Taxonomy" id="665118"/>
    <lineage>
        <taxon>Bacteria</taxon>
        <taxon>Pseudomonadati</taxon>
        <taxon>Pseudomonadota</taxon>
        <taxon>Alphaproteobacteria</taxon>
        <taxon>Hyphomicrobiales</taxon>
        <taxon>Devosiaceae</taxon>
        <taxon>Devosia</taxon>
    </lineage>
</organism>
<feature type="chain" id="PRO_5012295329" description="SH3 domain-containing protein" evidence="1">
    <location>
        <begin position="24"/>
        <end position="267"/>
    </location>
</feature>
<keyword evidence="1" id="KW-0732">Signal</keyword>
<evidence type="ECO:0000313" key="3">
    <source>
        <dbReference type="Proteomes" id="UP000183447"/>
    </source>
</evidence>
<proteinExistence type="predicted"/>
<evidence type="ECO:0008006" key="4">
    <source>
        <dbReference type="Google" id="ProtNLM"/>
    </source>
</evidence>
<evidence type="ECO:0000256" key="1">
    <source>
        <dbReference type="SAM" id="SignalP"/>
    </source>
</evidence>
<accession>A0A1K2HZR6</accession>
<dbReference type="EMBL" id="FPKU01000002">
    <property type="protein sequence ID" value="SFZ85427.1"/>
    <property type="molecule type" value="Genomic_DNA"/>
</dbReference>
<gene>
    <name evidence="2" type="ORF">SAMN02983003_2592</name>
</gene>
<dbReference type="Proteomes" id="UP000183447">
    <property type="component" value="Unassembled WGS sequence"/>
</dbReference>
<dbReference type="OrthoDB" id="7945245at2"/>
<keyword evidence="3" id="KW-1185">Reference proteome</keyword>